<reference evidence="1 2" key="1">
    <citation type="submission" date="2016-11" db="EMBL/GenBank/DDBJ databases">
        <title>Description of two novel members of the family Erysipelotrichaceae: Ileibacterium lipovorans gen. nov., sp. nov. and Dubosiella newyorkensis, gen. nov., sp. nov.</title>
        <authorList>
            <person name="Cox L.M."/>
            <person name="Sohn J."/>
            <person name="Tyrrell K.L."/>
            <person name="Citron D.M."/>
            <person name="Lawson P.A."/>
            <person name="Patel N.B."/>
            <person name="Iizumi T."/>
            <person name="Perez-Perez G.I."/>
            <person name="Goldstein E.J."/>
            <person name="Blaser M.J."/>
        </authorList>
    </citation>
    <scope>NUCLEOTIDE SEQUENCE [LARGE SCALE GENOMIC DNA]</scope>
    <source>
        <strain evidence="1 2">NYU-BL-A3</strain>
    </source>
</reference>
<sequence length="68" mass="8204">MFSDNFQKIWLRSLQGEYSGLRCTHKPMRKRSNRKRYLKRVRDGGIRMMAILQMDFQGRNELLISKVL</sequence>
<dbReference type="AlphaFoldDB" id="A0A1U7ND44"/>
<proteinExistence type="predicted"/>
<gene>
    <name evidence="1" type="ORF">BO222_11935</name>
</gene>
<accession>A0A1U7ND44</accession>
<comment type="caution">
    <text evidence="1">The sequence shown here is derived from an EMBL/GenBank/DDBJ whole genome shotgun (WGS) entry which is preliminary data.</text>
</comment>
<name>A0A1U7ND44_9FIRM</name>
<keyword evidence="2" id="KW-1185">Reference proteome</keyword>
<protein>
    <submittedName>
        <fullName evidence="1">Uncharacterized protein</fullName>
    </submittedName>
</protein>
<dbReference type="Proteomes" id="UP000186341">
    <property type="component" value="Unassembled WGS sequence"/>
</dbReference>
<evidence type="ECO:0000313" key="1">
    <source>
        <dbReference type="EMBL" id="OLU36748.1"/>
    </source>
</evidence>
<organism evidence="1 2">
    <name type="scientific">Ileibacterium valens</name>
    <dbReference type="NCBI Taxonomy" id="1862668"/>
    <lineage>
        <taxon>Bacteria</taxon>
        <taxon>Bacillati</taxon>
        <taxon>Bacillota</taxon>
        <taxon>Erysipelotrichia</taxon>
        <taxon>Erysipelotrichales</taxon>
        <taxon>Erysipelotrichaceae</taxon>
        <taxon>Ileibacterium</taxon>
    </lineage>
</organism>
<evidence type="ECO:0000313" key="2">
    <source>
        <dbReference type="Proteomes" id="UP000186341"/>
    </source>
</evidence>
<dbReference type="EMBL" id="MPJW01000260">
    <property type="protein sequence ID" value="OLU36748.1"/>
    <property type="molecule type" value="Genomic_DNA"/>
</dbReference>